<dbReference type="GO" id="GO:0042158">
    <property type="term" value="P:lipoprotein biosynthetic process"/>
    <property type="evidence" value="ECO:0007669"/>
    <property type="project" value="InterPro"/>
</dbReference>
<dbReference type="Pfam" id="PF01790">
    <property type="entry name" value="LGT"/>
    <property type="match status" value="1"/>
</dbReference>
<feature type="transmembrane region" description="Helical" evidence="1">
    <location>
        <begin position="43"/>
        <end position="62"/>
    </location>
</feature>
<feature type="transmembrane region" description="Helical" evidence="1">
    <location>
        <begin position="12"/>
        <end position="31"/>
    </location>
</feature>
<dbReference type="EMBL" id="LCAG01000004">
    <property type="protein sequence ID" value="KKR87494.1"/>
    <property type="molecule type" value="Genomic_DNA"/>
</dbReference>
<sequence>MDAVFFIKVLEFLLVPLALFTSFIFAIFLFWRASRYELVNSQDIFDAVLLFILGALALGRIGDFLVRYDFYKWSLVRLFFFNAFWGFDHYFAFLGGAVAVWFYLKNRRENFWFVADLAAAPVIFSISLYFAVIYLFSSILNKGLPLYSQDLLLASCFFVVFWILKRLEKRKRHKGFFACFALFAAAACGLLSYFLFPDSRLVFAMAPYRLAVNLTILIFVVPVWYILAKRKIKDDVRAFFAFVLLSIFKTKRVLFSVGEANNLAKYIVLSPLLVVKGAWFLVKLVGHEVLGGFLDFVRALGVGR</sequence>
<keyword evidence="1" id="KW-0472">Membrane</keyword>
<gene>
    <name evidence="2" type="ORF">UU34_C0004G0035</name>
</gene>
<feature type="transmembrane region" description="Helical" evidence="1">
    <location>
        <begin position="82"/>
        <end position="104"/>
    </location>
</feature>
<comment type="caution">
    <text evidence="2">The sequence shown here is derived from an EMBL/GenBank/DDBJ whole genome shotgun (WGS) entry which is preliminary data.</text>
</comment>
<dbReference type="GO" id="GO:0005886">
    <property type="term" value="C:plasma membrane"/>
    <property type="evidence" value="ECO:0007669"/>
    <property type="project" value="InterPro"/>
</dbReference>
<dbReference type="AlphaFoldDB" id="A0A0G0UEY1"/>
<name>A0A0G0UEY1_9BACT</name>
<feature type="transmembrane region" description="Helical" evidence="1">
    <location>
        <begin position="208"/>
        <end position="227"/>
    </location>
</feature>
<evidence type="ECO:0000313" key="3">
    <source>
        <dbReference type="Proteomes" id="UP000034854"/>
    </source>
</evidence>
<dbReference type="Proteomes" id="UP000034854">
    <property type="component" value="Unassembled WGS sequence"/>
</dbReference>
<feature type="transmembrane region" description="Helical" evidence="1">
    <location>
        <begin position="176"/>
        <end position="196"/>
    </location>
</feature>
<proteinExistence type="predicted"/>
<keyword evidence="1" id="KW-0812">Transmembrane</keyword>
<evidence type="ECO:0008006" key="4">
    <source>
        <dbReference type="Google" id="ProtNLM"/>
    </source>
</evidence>
<accession>A0A0G0UEY1</accession>
<evidence type="ECO:0000313" key="2">
    <source>
        <dbReference type="EMBL" id="KKR87494.1"/>
    </source>
</evidence>
<feature type="transmembrane region" description="Helical" evidence="1">
    <location>
        <begin position="111"/>
        <end position="134"/>
    </location>
</feature>
<organism evidence="2 3">
    <name type="scientific">Candidatus Curtissbacteria bacterium GW2011_GWA1_41_11</name>
    <dbReference type="NCBI Taxonomy" id="1618409"/>
    <lineage>
        <taxon>Bacteria</taxon>
        <taxon>Candidatus Curtissiibacteriota</taxon>
    </lineage>
</organism>
<protein>
    <recommendedName>
        <fullName evidence="4">Prolipoprotein diacylglyceryl transferase</fullName>
    </recommendedName>
</protein>
<dbReference type="GO" id="GO:0008961">
    <property type="term" value="F:phosphatidylglycerol-prolipoprotein diacylglyceryl transferase activity"/>
    <property type="evidence" value="ECO:0007669"/>
    <property type="project" value="InterPro"/>
</dbReference>
<dbReference type="InterPro" id="IPR001640">
    <property type="entry name" value="Lgt"/>
</dbReference>
<evidence type="ECO:0000256" key="1">
    <source>
        <dbReference type="SAM" id="Phobius"/>
    </source>
</evidence>
<keyword evidence="1" id="KW-1133">Transmembrane helix</keyword>
<feature type="transmembrane region" description="Helical" evidence="1">
    <location>
        <begin position="146"/>
        <end position="164"/>
    </location>
</feature>
<reference evidence="2 3" key="1">
    <citation type="journal article" date="2015" name="Nature">
        <title>rRNA introns, odd ribosomes, and small enigmatic genomes across a large radiation of phyla.</title>
        <authorList>
            <person name="Brown C.T."/>
            <person name="Hug L.A."/>
            <person name="Thomas B.C."/>
            <person name="Sharon I."/>
            <person name="Castelle C.J."/>
            <person name="Singh A."/>
            <person name="Wilkins M.J."/>
            <person name="Williams K.H."/>
            <person name="Banfield J.F."/>
        </authorList>
    </citation>
    <scope>NUCLEOTIDE SEQUENCE [LARGE SCALE GENOMIC DNA]</scope>
</reference>